<feature type="domain" description="ILEI/PANDER" evidence="14">
    <location>
        <begin position="16"/>
        <end position="93"/>
    </location>
</feature>
<dbReference type="Pfam" id="PF15711">
    <property type="entry name" value="ILEI"/>
    <property type="match status" value="3"/>
</dbReference>
<dbReference type="OrthoDB" id="440755at2759"/>
<protein>
    <recommendedName>
        <fullName evidence="14">ILEI/PANDER domain-containing protein</fullName>
    </recommendedName>
</protein>
<dbReference type="InterPro" id="IPR029044">
    <property type="entry name" value="Nucleotide-diphossugar_trans"/>
</dbReference>
<proteinExistence type="inferred from homology"/>
<evidence type="ECO:0000256" key="11">
    <source>
        <dbReference type="ARBA" id="ARBA00023034"/>
    </source>
</evidence>
<reference evidence="16" key="3">
    <citation type="submission" date="2015-06" db="UniProtKB">
        <authorList>
            <consortium name="EnsemblMetazoa"/>
        </authorList>
    </citation>
    <scope>IDENTIFICATION</scope>
</reference>
<keyword evidence="11" id="KW-0333">Golgi apparatus</keyword>
<evidence type="ECO:0000256" key="12">
    <source>
        <dbReference type="ARBA" id="ARBA00023136"/>
    </source>
</evidence>
<keyword evidence="7" id="KW-0812">Transmembrane</keyword>
<dbReference type="EnsemblMetazoa" id="CapteT223611">
    <property type="protein sequence ID" value="CapteP223611"/>
    <property type="gene ID" value="CapteG223611"/>
</dbReference>
<evidence type="ECO:0000256" key="13">
    <source>
        <dbReference type="ARBA" id="ARBA00023211"/>
    </source>
</evidence>
<evidence type="ECO:0000256" key="4">
    <source>
        <dbReference type="ARBA" id="ARBA00006492"/>
    </source>
</evidence>
<comment type="pathway">
    <text evidence="3">Protein modification; protein glycosylation.</text>
</comment>
<evidence type="ECO:0000256" key="1">
    <source>
        <dbReference type="ARBA" id="ARBA00001936"/>
    </source>
</evidence>
<evidence type="ECO:0000313" key="17">
    <source>
        <dbReference type="Proteomes" id="UP000014760"/>
    </source>
</evidence>
<keyword evidence="9" id="KW-0735">Signal-anchor</keyword>
<evidence type="ECO:0000256" key="5">
    <source>
        <dbReference type="ARBA" id="ARBA00022676"/>
    </source>
</evidence>
<dbReference type="OMA" id="KFHVESE"/>
<dbReference type="InterPro" id="IPR052463">
    <property type="entry name" value="O-linked_mannose_GnT"/>
</dbReference>
<dbReference type="InterPro" id="IPR039477">
    <property type="entry name" value="ILEI/PANDER_dom"/>
</dbReference>
<keyword evidence="13" id="KW-0464">Manganese</keyword>
<accession>R7T319</accession>
<evidence type="ECO:0000256" key="3">
    <source>
        <dbReference type="ARBA" id="ARBA00004922"/>
    </source>
</evidence>
<dbReference type="EMBL" id="AMQN01016161">
    <property type="status" value="NOT_ANNOTATED_CDS"/>
    <property type="molecule type" value="Genomic_DNA"/>
</dbReference>
<evidence type="ECO:0000256" key="9">
    <source>
        <dbReference type="ARBA" id="ARBA00022968"/>
    </source>
</evidence>
<dbReference type="Proteomes" id="UP000014760">
    <property type="component" value="Unassembled WGS sequence"/>
</dbReference>
<dbReference type="STRING" id="283909.R7T319"/>
<dbReference type="PROSITE" id="PS52031">
    <property type="entry name" value="GG_LECTIN"/>
    <property type="match status" value="2"/>
</dbReference>
<dbReference type="GO" id="GO:0047223">
    <property type="term" value="F:beta-1,3-galactosyl-O-glycosyl-glycoprotein beta-1,3-N-acetylglucosaminyltransferase activity"/>
    <property type="evidence" value="ECO:0007669"/>
    <property type="project" value="TreeGrafter"/>
</dbReference>
<evidence type="ECO:0000256" key="7">
    <source>
        <dbReference type="ARBA" id="ARBA00022692"/>
    </source>
</evidence>
<dbReference type="GO" id="GO:0016266">
    <property type="term" value="P:protein O-linked glycosylation via N-acetyl-galactosamine"/>
    <property type="evidence" value="ECO:0007669"/>
    <property type="project" value="TreeGrafter"/>
</dbReference>
<feature type="domain" description="ILEI/PANDER" evidence="14">
    <location>
        <begin position="308"/>
        <end position="341"/>
    </location>
</feature>
<organism evidence="15">
    <name type="scientific">Capitella teleta</name>
    <name type="common">Polychaete worm</name>
    <dbReference type="NCBI Taxonomy" id="283909"/>
    <lineage>
        <taxon>Eukaryota</taxon>
        <taxon>Metazoa</taxon>
        <taxon>Spiralia</taxon>
        <taxon>Lophotrochozoa</taxon>
        <taxon>Annelida</taxon>
        <taxon>Polychaeta</taxon>
        <taxon>Sedentaria</taxon>
        <taxon>Scolecida</taxon>
        <taxon>Capitellidae</taxon>
        <taxon>Capitella</taxon>
    </lineage>
</organism>
<evidence type="ECO:0000313" key="15">
    <source>
        <dbReference type="EMBL" id="ELT86977.1"/>
    </source>
</evidence>
<keyword evidence="10" id="KW-1133">Transmembrane helix</keyword>
<dbReference type="InterPro" id="IPR004139">
    <property type="entry name" value="Glyco_trans_13"/>
</dbReference>
<evidence type="ECO:0000256" key="10">
    <source>
        <dbReference type="ARBA" id="ARBA00022989"/>
    </source>
</evidence>
<reference evidence="17" key="1">
    <citation type="submission" date="2012-12" db="EMBL/GenBank/DDBJ databases">
        <authorList>
            <person name="Hellsten U."/>
            <person name="Grimwood J."/>
            <person name="Chapman J.A."/>
            <person name="Shapiro H."/>
            <person name="Aerts A."/>
            <person name="Otillar R.P."/>
            <person name="Terry A.Y."/>
            <person name="Boore J.L."/>
            <person name="Simakov O."/>
            <person name="Marletaz F."/>
            <person name="Cho S.-J."/>
            <person name="Edsinger-Gonzales E."/>
            <person name="Havlak P."/>
            <person name="Kuo D.-H."/>
            <person name="Larsson T."/>
            <person name="Lv J."/>
            <person name="Arendt D."/>
            <person name="Savage R."/>
            <person name="Osoegawa K."/>
            <person name="de Jong P."/>
            <person name="Lindberg D.R."/>
            <person name="Seaver E.C."/>
            <person name="Weisblat D.A."/>
            <person name="Putnam N.H."/>
            <person name="Grigoriev I.V."/>
            <person name="Rokhsar D.S."/>
        </authorList>
    </citation>
    <scope>NUCLEOTIDE SEQUENCE</scope>
    <source>
        <strain evidence="17">I ESC-2004</strain>
    </source>
</reference>
<evidence type="ECO:0000313" key="16">
    <source>
        <dbReference type="EnsemblMetazoa" id="CapteP223611"/>
    </source>
</evidence>
<evidence type="ECO:0000256" key="6">
    <source>
        <dbReference type="ARBA" id="ARBA00022679"/>
    </source>
</evidence>
<keyword evidence="12" id="KW-0472">Membrane</keyword>
<dbReference type="Pfam" id="PF03071">
    <property type="entry name" value="GNT-I"/>
    <property type="match status" value="1"/>
</dbReference>
<dbReference type="AlphaFoldDB" id="R7T319"/>
<evidence type="ECO:0000256" key="2">
    <source>
        <dbReference type="ARBA" id="ARBA00004323"/>
    </source>
</evidence>
<comment type="subcellular location">
    <subcellularLocation>
        <location evidence="2">Golgi apparatus membrane</location>
        <topology evidence="2">Single-pass type II membrane protein</topology>
    </subcellularLocation>
</comment>
<dbReference type="Gene3D" id="3.90.550.10">
    <property type="entry name" value="Spore Coat Polysaccharide Biosynthesis Protein SpsA, Chain A"/>
    <property type="match status" value="1"/>
</dbReference>
<feature type="domain" description="ILEI/PANDER" evidence="14">
    <location>
        <begin position="203"/>
        <end position="290"/>
    </location>
</feature>
<keyword evidence="5" id="KW-0328">Glycosyltransferase</keyword>
<dbReference type="HOGENOM" id="CLU_019668_0_0_1"/>
<dbReference type="EMBL" id="KB312588">
    <property type="protein sequence ID" value="ELT86977.1"/>
    <property type="molecule type" value="Genomic_DNA"/>
</dbReference>
<evidence type="ECO:0000256" key="8">
    <source>
        <dbReference type="ARBA" id="ARBA00022723"/>
    </source>
</evidence>
<gene>
    <name evidence="15" type="ORF">CAPTEDRAFT_223611</name>
</gene>
<keyword evidence="8" id="KW-0479">Metal-binding</keyword>
<keyword evidence="6" id="KW-0808">Transferase</keyword>
<name>R7T319_CAPTE</name>
<dbReference type="GO" id="GO:0000139">
    <property type="term" value="C:Golgi membrane"/>
    <property type="evidence" value="ECO:0007669"/>
    <property type="project" value="UniProtKB-SubCell"/>
</dbReference>
<reference evidence="15 17" key="2">
    <citation type="journal article" date="2013" name="Nature">
        <title>Insights into bilaterian evolution from three spiralian genomes.</title>
        <authorList>
            <person name="Simakov O."/>
            <person name="Marletaz F."/>
            <person name="Cho S.J."/>
            <person name="Edsinger-Gonzales E."/>
            <person name="Havlak P."/>
            <person name="Hellsten U."/>
            <person name="Kuo D.H."/>
            <person name="Larsson T."/>
            <person name="Lv J."/>
            <person name="Arendt D."/>
            <person name="Savage R."/>
            <person name="Osoegawa K."/>
            <person name="de Jong P."/>
            <person name="Grimwood J."/>
            <person name="Chapman J.A."/>
            <person name="Shapiro H."/>
            <person name="Aerts A."/>
            <person name="Otillar R.P."/>
            <person name="Terry A.Y."/>
            <person name="Boore J.L."/>
            <person name="Grigoriev I.V."/>
            <person name="Lindberg D.R."/>
            <person name="Seaver E.C."/>
            <person name="Weisblat D.A."/>
            <person name="Putnam N.H."/>
            <person name="Rokhsar D.S."/>
        </authorList>
    </citation>
    <scope>NUCLEOTIDE SEQUENCE</scope>
    <source>
        <strain evidence="15 17">I ESC-2004</strain>
    </source>
</reference>
<evidence type="ECO:0000259" key="14">
    <source>
        <dbReference type="Pfam" id="PF15711"/>
    </source>
</evidence>
<keyword evidence="17" id="KW-1185">Reference proteome</keyword>
<comment type="similarity">
    <text evidence="4">Belongs to the glycosyltransferase 13 family.</text>
</comment>
<dbReference type="PANTHER" id="PTHR46396:SF2">
    <property type="entry name" value="ILEI_PANDER DOMAIN-CONTAINING PROTEIN"/>
    <property type="match status" value="1"/>
</dbReference>
<dbReference type="UniPathway" id="UPA00378"/>
<dbReference type="SUPFAM" id="SSF53448">
    <property type="entry name" value="Nucleotide-diphospho-sugar transferases"/>
    <property type="match status" value="1"/>
</dbReference>
<sequence length="794" mass="87438">MFSDQLPSQFYRETDKTLAVEEVRSFDTYTSDEALGRFMKLGLKDGYVVLAATQDEASYHLKDIGKTWIRTLGSDLISKLGFRENLVMVGQRGLTPGKAIEKHSARATGAEFAEQIEITGCLSLPMGKLTPGYGSDDKAAAAAEPPADGLKLGEELPNCGVKEECTGENFPVHLYSGLENKEGPKICVSGKYVLAKGLNDGGRGINIAVVSPTSKQVLRVGHFDTYNEDSSNLEIFLEMLNDKEIVVAVSNDDASKNLHLHAQKIFESIGAWQIKSLGFRDAWGLIGQQGMEGSSPFEQCAVCCCLFRFSDHAKQLFDKLGSGLVQNLKFRDVWAFAGQSGIVGYSDIEEIEFVPPTLDWPRSIDKKVCVPTKIVGSKIKPDPLANKNEKRRNFCAKFDGYGDFCETDHVDEALSPAPLTDKALERHKIFQVPIVVIPGLNHNAVRMQLETLLLNPGIQPDMVIVMYDEKFSEPASLAELFGFKAAALASSTKYIFQMEKALEKVWEVYPKAEHVVVLEEEVIPSQDLLSFLAQCLSTVEADPSLAGISAWNENGYQGVSWSPSLVYRVASTLPGLGFLLKRSFYEAAMKGKMDACCHLRSWDGWSFSSPTSDLQATPEMVVPDVSRVYRRPYEGLSEQADFLKQLFNRPRVTNMDVDAKLSNVASLSKAAYELEMEQMLQTASFLDTANVGECLSGKGMGFTLPPSAASGSKRQTSVVYFEQSAEADMSILKKLAHCFSLFAAPGHDPRGLHRASLRFTVAKGDHTVLLVGSKSPYIKFMPQDYKIIKLTQLS</sequence>
<dbReference type="GO" id="GO:0046872">
    <property type="term" value="F:metal ion binding"/>
    <property type="evidence" value="ECO:0007669"/>
    <property type="project" value="UniProtKB-KW"/>
</dbReference>
<comment type="cofactor">
    <cofactor evidence="1">
        <name>Mn(2+)</name>
        <dbReference type="ChEBI" id="CHEBI:29035"/>
    </cofactor>
</comment>
<dbReference type="PANTHER" id="PTHR46396">
    <property type="entry name" value="PROTEIN O-LINKED-MANNOSE BETA-1,2-N-ACETYLGLUCOSAMINYLTRANSFERASE 1"/>
    <property type="match status" value="1"/>
</dbReference>